<dbReference type="PANTHER" id="PTHR39063:SF1">
    <property type="entry name" value="OFD1 CENTRIOLE AND CENTRIOLAR SATELLITE PROTEIN"/>
    <property type="match status" value="1"/>
</dbReference>
<dbReference type="GeneTree" id="ENSGT00940000171137"/>
<dbReference type="Ensembl" id="ENSXCOT00000025806.1">
    <property type="protein sequence ID" value="ENSXCOP00000025499.1"/>
    <property type="gene ID" value="ENSXCOG00000019051.1"/>
</dbReference>
<evidence type="ECO:0000313" key="3">
    <source>
        <dbReference type="Proteomes" id="UP000261380"/>
    </source>
</evidence>
<sequence>MIKTNYDNILLLSKEFLAIHLLYAELADYNVFNKLLNRMFNNENKQQKFWNFLFSFLKAMKMIDRQYENSSLGEDKMFPLQSKLAAYKKEIEAQKEAEMNTKLKHFKDVEIAKVRMDEKAKFNQELEKLKQELERTYEMRAKALMDREKNAIERLQKQQEIEEKNVYMQRQLLLKEIETLRSRENELRMRTEVELETAQQQISLLTQQKELLKERLESTSDYSRLKLEKTELLGQLQLLKKQLEEAQGENQRLRAGEGRPPHF</sequence>
<evidence type="ECO:0000256" key="1">
    <source>
        <dbReference type="SAM" id="Coils"/>
    </source>
</evidence>
<dbReference type="STRING" id="32473.ENSXCOP00000025499"/>
<evidence type="ECO:0000313" key="2">
    <source>
        <dbReference type="Ensembl" id="ENSXCOP00000025499.1"/>
    </source>
</evidence>
<dbReference type="Proteomes" id="UP000261380">
    <property type="component" value="Unplaced"/>
</dbReference>
<feature type="coiled-coil region" evidence="1">
    <location>
        <begin position="112"/>
        <end position="256"/>
    </location>
</feature>
<name>A0A3B5MM59_9TELE</name>
<keyword evidence="1" id="KW-0175">Coiled coil</keyword>
<dbReference type="GO" id="GO:0060287">
    <property type="term" value="P:epithelial cilium movement involved in determination of left/right asymmetry"/>
    <property type="evidence" value="ECO:0007669"/>
    <property type="project" value="TreeGrafter"/>
</dbReference>
<dbReference type="GO" id="GO:0005576">
    <property type="term" value="C:extracellular region"/>
    <property type="evidence" value="ECO:0007669"/>
    <property type="project" value="GOC"/>
</dbReference>
<protein>
    <submittedName>
        <fullName evidence="2">Uncharacterized protein</fullName>
    </submittedName>
</protein>
<accession>A0A3B5MM59</accession>
<dbReference type="GO" id="GO:0005813">
    <property type="term" value="C:centrosome"/>
    <property type="evidence" value="ECO:0007669"/>
    <property type="project" value="TreeGrafter"/>
</dbReference>
<reference evidence="2" key="1">
    <citation type="submission" date="2025-08" db="UniProtKB">
        <authorList>
            <consortium name="Ensembl"/>
        </authorList>
    </citation>
    <scope>IDENTIFICATION</scope>
</reference>
<dbReference type="AlphaFoldDB" id="A0A3B5MM59"/>
<dbReference type="PANTHER" id="PTHR39063">
    <property type="entry name" value="ORAL-FACIAL-DIGITAL SYNDROME 1 PROTEIN HOMOLOG"/>
    <property type="match status" value="1"/>
</dbReference>
<dbReference type="GO" id="GO:0036064">
    <property type="term" value="C:ciliary basal body"/>
    <property type="evidence" value="ECO:0007669"/>
    <property type="project" value="TreeGrafter"/>
</dbReference>
<reference evidence="2" key="2">
    <citation type="submission" date="2025-09" db="UniProtKB">
        <authorList>
            <consortium name="Ensembl"/>
        </authorList>
    </citation>
    <scope>IDENTIFICATION</scope>
</reference>
<organism evidence="2 3">
    <name type="scientific">Xiphophorus couchianus</name>
    <name type="common">Monterrey platyfish</name>
    <dbReference type="NCBI Taxonomy" id="32473"/>
    <lineage>
        <taxon>Eukaryota</taxon>
        <taxon>Metazoa</taxon>
        <taxon>Chordata</taxon>
        <taxon>Craniata</taxon>
        <taxon>Vertebrata</taxon>
        <taxon>Euteleostomi</taxon>
        <taxon>Actinopterygii</taxon>
        <taxon>Neopterygii</taxon>
        <taxon>Teleostei</taxon>
        <taxon>Neoteleostei</taxon>
        <taxon>Acanthomorphata</taxon>
        <taxon>Ovalentaria</taxon>
        <taxon>Atherinomorphae</taxon>
        <taxon>Cyprinodontiformes</taxon>
        <taxon>Poeciliidae</taxon>
        <taxon>Poeciliinae</taxon>
        <taxon>Xiphophorus</taxon>
    </lineage>
</organism>
<proteinExistence type="predicted"/>
<keyword evidence="3" id="KW-1185">Reference proteome</keyword>
<dbReference type="InterPro" id="IPR055289">
    <property type="entry name" value="OFD1"/>
</dbReference>